<evidence type="ECO:0000313" key="2">
    <source>
        <dbReference type="EMBL" id="MBB5070432.1"/>
    </source>
</evidence>
<accession>A0A840NMW1</accession>
<dbReference type="RefSeq" id="WP_184479962.1">
    <property type="nucleotide sequence ID" value="NZ_JACHIV010000001.1"/>
</dbReference>
<feature type="transmembrane region" description="Helical" evidence="1">
    <location>
        <begin position="132"/>
        <end position="153"/>
    </location>
</feature>
<dbReference type="EMBL" id="JACHIV010000001">
    <property type="protein sequence ID" value="MBB5070432.1"/>
    <property type="molecule type" value="Genomic_DNA"/>
</dbReference>
<comment type="caution">
    <text evidence="2">The sequence shown here is derived from an EMBL/GenBank/DDBJ whole genome shotgun (WGS) entry which is preliminary data.</text>
</comment>
<evidence type="ECO:0008006" key="4">
    <source>
        <dbReference type="Google" id="ProtNLM"/>
    </source>
</evidence>
<keyword evidence="1" id="KW-0812">Transmembrane</keyword>
<organism evidence="2 3">
    <name type="scientific">Saccharopolyspora gloriosae</name>
    <dbReference type="NCBI Taxonomy" id="455344"/>
    <lineage>
        <taxon>Bacteria</taxon>
        <taxon>Bacillati</taxon>
        <taxon>Actinomycetota</taxon>
        <taxon>Actinomycetes</taxon>
        <taxon>Pseudonocardiales</taxon>
        <taxon>Pseudonocardiaceae</taxon>
        <taxon>Saccharopolyspora</taxon>
    </lineage>
</organism>
<feature type="transmembrane region" description="Helical" evidence="1">
    <location>
        <begin position="39"/>
        <end position="56"/>
    </location>
</feature>
<evidence type="ECO:0000256" key="1">
    <source>
        <dbReference type="SAM" id="Phobius"/>
    </source>
</evidence>
<proteinExistence type="predicted"/>
<name>A0A840NMW1_9PSEU</name>
<dbReference type="AlphaFoldDB" id="A0A840NMW1"/>
<evidence type="ECO:0000313" key="3">
    <source>
        <dbReference type="Proteomes" id="UP000580474"/>
    </source>
</evidence>
<keyword evidence="1" id="KW-1133">Transmembrane helix</keyword>
<feature type="transmembrane region" description="Helical" evidence="1">
    <location>
        <begin position="63"/>
        <end position="79"/>
    </location>
</feature>
<feature type="transmembrane region" description="Helical" evidence="1">
    <location>
        <begin position="85"/>
        <end position="103"/>
    </location>
</feature>
<protein>
    <recommendedName>
        <fullName evidence="4">Leader peptidase (Prepilin peptidase)/N-methyltransferase</fullName>
    </recommendedName>
</protein>
<reference evidence="2 3" key="1">
    <citation type="submission" date="2020-08" db="EMBL/GenBank/DDBJ databases">
        <title>Sequencing the genomes of 1000 actinobacteria strains.</title>
        <authorList>
            <person name="Klenk H.-P."/>
        </authorList>
    </citation>
    <scope>NUCLEOTIDE SEQUENCE [LARGE SCALE GENOMIC DNA]</scope>
    <source>
        <strain evidence="2 3">DSM 45582</strain>
    </source>
</reference>
<dbReference type="Proteomes" id="UP000580474">
    <property type="component" value="Unassembled WGS sequence"/>
</dbReference>
<gene>
    <name evidence="2" type="ORF">BJ969_003520</name>
</gene>
<keyword evidence="1" id="KW-0472">Membrane</keyword>
<keyword evidence="3" id="KW-1185">Reference proteome</keyword>
<sequence>MNLLVWLPRWWMPIAVGTSLALLSATVHARFGGDPALVAWWWLSLVGSVLGLVDSVHHRLPHPWLAILSAGGLVVFATLRPEALGRLFAASVVVLLLGLIVQWMAPGKVGFGDTVLLVALTPYWAWSGWATVLTGLITSHLVLGVFAAVAWLAGMRGPNARIAAGPGLLLGAWVPLLA</sequence>